<feature type="domain" description="HTH luxR-type" evidence="4">
    <location>
        <begin position="202"/>
        <end position="259"/>
    </location>
</feature>
<dbReference type="EMBL" id="CP022190">
    <property type="protein sequence ID" value="AWI84938.1"/>
    <property type="molecule type" value="Genomic_DNA"/>
</dbReference>
<evidence type="ECO:0000313" key="6">
    <source>
        <dbReference type="Proteomes" id="UP000244915"/>
    </source>
</evidence>
<evidence type="ECO:0000256" key="3">
    <source>
        <dbReference type="ARBA" id="ARBA00023163"/>
    </source>
</evidence>
<dbReference type="InterPro" id="IPR005143">
    <property type="entry name" value="TF_LuxR_autoind-bd_dom"/>
</dbReference>
<protein>
    <recommendedName>
        <fullName evidence="4">HTH luxR-type domain-containing protein</fullName>
    </recommendedName>
</protein>
<dbReference type="InterPro" id="IPR036388">
    <property type="entry name" value="WH-like_DNA-bd_sf"/>
</dbReference>
<dbReference type="KEGG" id="ypac:CEW88_14260"/>
<keyword evidence="3" id="KW-0804">Transcription</keyword>
<gene>
    <name evidence="5" type="ORF">CEW88_14260</name>
</gene>
<dbReference type="SUPFAM" id="SSF46894">
    <property type="entry name" value="C-terminal effector domain of the bipartite response regulators"/>
    <property type="match status" value="1"/>
</dbReference>
<dbReference type="SMART" id="SM00421">
    <property type="entry name" value="HTH_LUXR"/>
    <property type="match status" value="1"/>
</dbReference>
<dbReference type="Pfam" id="PF03472">
    <property type="entry name" value="Autoind_bind"/>
    <property type="match status" value="1"/>
</dbReference>
<dbReference type="InterPro" id="IPR016032">
    <property type="entry name" value="Sig_transdc_resp-reg_C-effctor"/>
</dbReference>
<accession>A0A2U8HGS2</accession>
<proteinExistence type="predicted"/>
<dbReference type="InterPro" id="IPR000792">
    <property type="entry name" value="Tscrpt_reg_LuxR_C"/>
</dbReference>
<dbReference type="GO" id="GO:0006355">
    <property type="term" value="P:regulation of DNA-templated transcription"/>
    <property type="evidence" value="ECO:0007669"/>
    <property type="project" value="InterPro"/>
</dbReference>
<dbReference type="InterPro" id="IPR036693">
    <property type="entry name" value="TF_LuxR_autoind-bd_dom_sf"/>
</dbReference>
<dbReference type="Gene3D" id="3.30.450.80">
    <property type="entry name" value="Transcription factor LuxR-like, autoinducer-binding domain"/>
    <property type="match status" value="1"/>
</dbReference>
<evidence type="ECO:0000256" key="1">
    <source>
        <dbReference type="ARBA" id="ARBA00023015"/>
    </source>
</evidence>
<dbReference type="SUPFAM" id="SSF75516">
    <property type="entry name" value="Pheromone-binding domain of LuxR-like quorum-sensing transcription factors"/>
    <property type="match status" value="1"/>
</dbReference>
<keyword evidence="1" id="KW-0805">Transcription regulation</keyword>
<dbReference type="Proteomes" id="UP000244915">
    <property type="component" value="Chromosome 2"/>
</dbReference>
<keyword evidence="2" id="KW-0238">DNA-binding</keyword>
<dbReference type="AlphaFoldDB" id="A0A2U8HGS2"/>
<evidence type="ECO:0000313" key="5">
    <source>
        <dbReference type="EMBL" id="AWI84938.1"/>
    </source>
</evidence>
<name>A0A2U8HGS2_9RHOB</name>
<organism evidence="5 6">
    <name type="scientific">Alloyangia pacifica</name>
    <dbReference type="NCBI Taxonomy" id="311180"/>
    <lineage>
        <taxon>Bacteria</taxon>
        <taxon>Pseudomonadati</taxon>
        <taxon>Pseudomonadota</taxon>
        <taxon>Alphaproteobacteria</taxon>
        <taxon>Rhodobacterales</taxon>
        <taxon>Roseobacteraceae</taxon>
        <taxon>Alloyangia</taxon>
    </lineage>
</organism>
<evidence type="ECO:0000256" key="2">
    <source>
        <dbReference type="ARBA" id="ARBA00023125"/>
    </source>
</evidence>
<dbReference type="Gene3D" id="1.10.10.10">
    <property type="entry name" value="Winged helix-like DNA-binding domain superfamily/Winged helix DNA-binding domain"/>
    <property type="match status" value="1"/>
</dbReference>
<dbReference type="GO" id="GO:0003677">
    <property type="term" value="F:DNA binding"/>
    <property type="evidence" value="ECO:0007669"/>
    <property type="project" value="UniProtKB-KW"/>
</dbReference>
<reference evidence="5 6" key="1">
    <citation type="submission" date="2017-06" db="EMBL/GenBank/DDBJ databases">
        <title>Yangia sp. YSBP01 complete genome sequence.</title>
        <authorList>
            <person name="Woo J.-H."/>
            <person name="Kim H.-S."/>
        </authorList>
    </citation>
    <scope>NUCLEOTIDE SEQUENCE [LARGE SCALE GENOMIC DNA]</scope>
    <source>
        <strain evidence="5 6">YSBP01</strain>
    </source>
</reference>
<sequence>MQSRVHIEVGYANKDVSDMVSTRYAKLLIDTADTLAGAQSAQDSWDAAVRIGRRIGATDLNCGAIMRDSRELAWLRSSMDMRWLRHYHQARFHEVDPVLAACKAGVMRQFVDVSERYRRSGGTRQRDLYGCLMDFEYRYLLTQTWIVGASERTIVLGCASDPKDLYGRGTARAFRAISAMLNDAILPPGEETAQEWICESPWAQLSARERDVLGYLAHGLRLHEVAERFTITEQEAARHLLSACRTLGVAAPEQALSMAMARGLLSL</sequence>
<dbReference type="Pfam" id="PF00196">
    <property type="entry name" value="GerE"/>
    <property type="match status" value="1"/>
</dbReference>
<evidence type="ECO:0000259" key="4">
    <source>
        <dbReference type="SMART" id="SM00421"/>
    </source>
</evidence>